<dbReference type="NCBIfam" id="NF010396">
    <property type="entry name" value="PRK13824.1"/>
    <property type="match status" value="1"/>
</dbReference>
<name>A0A9W6J9N6_9HYPH</name>
<dbReference type="Proteomes" id="UP001143370">
    <property type="component" value="Unassembled WGS sequence"/>
</dbReference>
<gene>
    <name evidence="4" type="ORF">GCM10017643_35870</name>
</gene>
<dbReference type="SUPFAM" id="SSF46785">
    <property type="entry name" value="Winged helix' DNA-binding domain"/>
    <property type="match status" value="1"/>
</dbReference>
<keyword evidence="5" id="KW-1185">Reference proteome</keyword>
<evidence type="ECO:0000313" key="5">
    <source>
        <dbReference type="Proteomes" id="UP001143370"/>
    </source>
</evidence>
<dbReference type="AlphaFoldDB" id="A0A9W6J9N6"/>
<accession>A0A9W6J9N6</accession>
<dbReference type="InterPro" id="IPR047611">
    <property type="entry name" value="RepABC_RepC"/>
</dbReference>
<reference evidence="4" key="1">
    <citation type="journal article" date="2014" name="Int. J. Syst. Evol. Microbiol.">
        <title>Complete genome sequence of Corynebacterium casei LMG S-19264T (=DSM 44701T), isolated from a smear-ripened cheese.</title>
        <authorList>
            <consortium name="US DOE Joint Genome Institute (JGI-PGF)"/>
            <person name="Walter F."/>
            <person name="Albersmeier A."/>
            <person name="Kalinowski J."/>
            <person name="Ruckert C."/>
        </authorList>
    </citation>
    <scope>NUCLEOTIDE SEQUENCE</scope>
    <source>
        <strain evidence="4">VKM B-2484</strain>
    </source>
</reference>
<evidence type="ECO:0000259" key="2">
    <source>
        <dbReference type="Pfam" id="PF03428"/>
    </source>
</evidence>
<evidence type="ECO:0000259" key="3">
    <source>
        <dbReference type="Pfam" id="PF11800"/>
    </source>
</evidence>
<sequence length="409" mass="44377">MQMLGQIPTTPFGRRALSRAVVNTQRLVKECPDGKPVHKWQVFRLICEAKATLEVSDRALAVLDALLTFHPDTVLVSGAGDLVVFPSNRALMLRAHGIAPSTLRRHLAVLVESGLILRRDSPNGKRFARKGAAGEVEQAFGFDLGPLIARADEFAALAETIRAERRALALARQAVTLCRRDIAKMIATGIEERVPADWPGLHRSFIDILRSIPRRVDLEALEPIADALAVLAATILTALEQHVKPAESGATESRSEHHIQSSNTETSIEPEPGFLESRAARSEPDPKPMRSGEMAFPLGMVLEACPDLADYARHEISHWRDFIATAAVIRPMLGISPSAWADACAVLGEVQACIVVAAILQRASAIKSPGGYLRALTRRSQVGSFSLGPMLMALISTRKRDTGTRRVAG</sequence>
<dbReference type="InterPro" id="IPR036390">
    <property type="entry name" value="WH_DNA-bd_sf"/>
</dbReference>
<dbReference type="NCBIfam" id="NF040974">
    <property type="entry name" value="RepABC_RepC"/>
    <property type="match status" value="1"/>
</dbReference>
<evidence type="ECO:0000256" key="1">
    <source>
        <dbReference type="SAM" id="MobiDB-lite"/>
    </source>
</evidence>
<dbReference type="InterPro" id="IPR005090">
    <property type="entry name" value="RepC_N"/>
</dbReference>
<evidence type="ECO:0000313" key="4">
    <source>
        <dbReference type="EMBL" id="GLK73470.1"/>
    </source>
</evidence>
<dbReference type="Pfam" id="PF03428">
    <property type="entry name" value="RP-C"/>
    <property type="match status" value="1"/>
</dbReference>
<dbReference type="Pfam" id="PF11800">
    <property type="entry name" value="RP-C_C"/>
    <property type="match status" value="1"/>
</dbReference>
<comment type="caution">
    <text evidence="4">The sequence shown here is derived from an EMBL/GenBank/DDBJ whole genome shotgun (WGS) entry which is preliminary data.</text>
</comment>
<reference evidence="4" key="2">
    <citation type="submission" date="2023-01" db="EMBL/GenBank/DDBJ databases">
        <authorList>
            <person name="Sun Q."/>
            <person name="Evtushenko L."/>
        </authorList>
    </citation>
    <scope>NUCLEOTIDE SEQUENCE</scope>
    <source>
        <strain evidence="4">VKM B-2484</strain>
    </source>
</reference>
<feature type="domain" description="Plasmid replication protein C C-terminal" evidence="3">
    <location>
        <begin position="297"/>
        <end position="396"/>
    </location>
</feature>
<dbReference type="InterPro" id="IPR021760">
    <property type="entry name" value="RepC_C"/>
</dbReference>
<dbReference type="EMBL" id="BSFJ01000026">
    <property type="protein sequence ID" value="GLK73470.1"/>
    <property type="molecule type" value="Genomic_DNA"/>
</dbReference>
<organism evidence="4 5">
    <name type="scientific">Ancylobacter dichloromethanicus</name>
    <dbReference type="NCBI Taxonomy" id="518825"/>
    <lineage>
        <taxon>Bacteria</taxon>
        <taxon>Pseudomonadati</taxon>
        <taxon>Pseudomonadota</taxon>
        <taxon>Alphaproteobacteria</taxon>
        <taxon>Hyphomicrobiales</taxon>
        <taxon>Xanthobacteraceae</taxon>
        <taxon>Ancylobacter</taxon>
    </lineage>
</organism>
<feature type="domain" description="Plasmid replication protein C N-terminal" evidence="2">
    <location>
        <begin position="15"/>
        <end position="189"/>
    </location>
</feature>
<proteinExistence type="predicted"/>
<feature type="region of interest" description="Disordered" evidence="1">
    <location>
        <begin position="246"/>
        <end position="272"/>
    </location>
</feature>
<protein>
    <submittedName>
        <fullName evidence="4">Replication initiation protein</fullName>
    </submittedName>
</protein>